<evidence type="ECO:0000256" key="5">
    <source>
        <dbReference type="ARBA" id="ARBA00022707"/>
    </source>
</evidence>
<dbReference type="GO" id="GO:0001919">
    <property type="term" value="P:regulation of receptor recycling"/>
    <property type="evidence" value="ECO:0000318"/>
    <property type="project" value="GO_Central"/>
</dbReference>
<keyword evidence="6" id="KW-0967">Endosome</keyword>
<keyword evidence="10" id="KW-0449">Lipoprotein</keyword>
<comment type="subcellular location">
    <subcellularLocation>
        <location evidence="2">Late endosome membrane</location>
        <topology evidence="2">Lipid-anchor</topology>
        <orientation evidence="2">Cytoplasmic side</orientation>
    </subcellularLocation>
    <subcellularLocation>
        <location evidence="1">Lysosome membrane</location>
        <topology evidence="1">Lipid-anchor</topology>
        <orientation evidence="1">Cytoplasmic side</orientation>
    </subcellularLocation>
</comment>
<dbReference type="GO" id="GO:0071986">
    <property type="term" value="C:Ragulator complex"/>
    <property type="evidence" value="ECO:0000318"/>
    <property type="project" value="GO_Central"/>
</dbReference>
<dbReference type="GO" id="GO:0031902">
    <property type="term" value="C:late endosome membrane"/>
    <property type="evidence" value="ECO:0007669"/>
    <property type="project" value="UniProtKB-SubCell"/>
</dbReference>
<dbReference type="Pfam" id="PF15454">
    <property type="entry name" value="LAMTOR"/>
    <property type="match status" value="1"/>
</dbReference>
<dbReference type="PANTHER" id="PTHR13401">
    <property type="entry name" value="RAGULATOR COMPLEX PROTEIN LAMTOR1"/>
    <property type="match status" value="1"/>
</dbReference>
<organism evidence="12 13">
    <name type="scientific">Trichoplax adhaerens</name>
    <name type="common">Trichoplax reptans</name>
    <dbReference type="NCBI Taxonomy" id="10228"/>
    <lineage>
        <taxon>Eukaryota</taxon>
        <taxon>Metazoa</taxon>
        <taxon>Placozoa</taxon>
        <taxon>Uniplacotomia</taxon>
        <taxon>Trichoplacea</taxon>
        <taxon>Trichoplacidae</taxon>
        <taxon>Trichoplax</taxon>
    </lineage>
</organism>
<keyword evidence="7" id="KW-0472">Membrane</keyword>
<dbReference type="KEGG" id="tad:TRIADDRAFT_56564"/>
<dbReference type="FunCoup" id="B3RYH8">
    <property type="interactions" value="1301"/>
</dbReference>
<gene>
    <name evidence="12" type="ORF">TRIADDRAFT_56564</name>
</gene>
<keyword evidence="8" id="KW-0564">Palmitate</keyword>
<name>B3RYH8_TRIAD</name>
<evidence type="ECO:0000256" key="1">
    <source>
        <dbReference type="ARBA" id="ARBA00004122"/>
    </source>
</evidence>
<evidence type="ECO:0000256" key="8">
    <source>
        <dbReference type="ARBA" id="ARBA00023139"/>
    </source>
</evidence>
<keyword evidence="9" id="KW-0458">Lysosome</keyword>
<evidence type="ECO:0000313" key="13">
    <source>
        <dbReference type="Proteomes" id="UP000009022"/>
    </source>
</evidence>
<evidence type="ECO:0000256" key="4">
    <source>
        <dbReference type="ARBA" id="ARBA00016099"/>
    </source>
</evidence>
<sequence>MGCCFSNSSDERFDVQNPIINERTPLMVDSSAVPSRPVFSNDFAPNESLTSPKENDEKGAVNKILHEVSRNVIDIANMESGGIEQIKYSEREKVYSSKVAVLAIKPTSSARNDILSIDSVSVVNVLSEKTTNDRKMITDNIKQVASAFSSMGIKSTKPLVVQFDSVP</sequence>
<accession>B3RYH8</accession>
<dbReference type="PANTHER" id="PTHR13401:SF2">
    <property type="entry name" value="RAGULATOR COMPLEX PROTEIN LAMTOR1"/>
    <property type="match status" value="1"/>
</dbReference>
<dbReference type="GO" id="GO:0045121">
    <property type="term" value="C:membrane raft"/>
    <property type="evidence" value="ECO:0007669"/>
    <property type="project" value="InterPro"/>
</dbReference>
<evidence type="ECO:0000256" key="7">
    <source>
        <dbReference type="ARBA" id="ARBA00023136"/>
    </source>
</evidence>
<evidence type="ECO:0000256" key="10">
    <source>
        <dbReference type="ARBA" id="ARBA00023288"/>
    </source>
</evidence>
<dbReference type="GeneID" id="6754146"/>
<dbReference type="RefSeq" id="XP_002112489.1">
    <property type="nucleotide sequence ID" value="XM_002112453.1"/>
</dbReference>
<dbReference type="STRING" id="10228.B3RYH8"/>
<dbReference type="InterPro" id="IPR028209">
    <property type="entry name" value="LAMTOR1/MEH1"/>
</dbReference>
<dbReference type="GO" id="GO:0043410">
    <property type="term" value="P:positive regulation of MAPK cascade"/>
    <property type="evidence" value="ECO:0000318"/>
    <property type="project" value="GO_Central"/>
</dbReference>
<dbReference type="GO" id="GO:0042632">
    <property type="term" value="P:cholesterol homeostasis"/>
    <property type="evidence" value="ECO:0007669"/>
    <property type="project" value="InterPro"/>
</dbReference>
<protein>
    <recommendedName>
        <fullName evidence="4">Ragulator complex protein LAMTOR1</fullName>
    </recommendedName>
    <alternativeName>
        <fullName evidence="11">Late endosomal/lysosomal adaptor and MAPK and MTOR activator 1</fullName>
    </alternativeName>
</protein>
<dbReference type="GO" id="GO:0032008">
    <property type="term" value="P:positive regulation of TOR signaling"/>
    <property type="evidence" value="ECO:0007669"/>
    <property type="project" value="InterPro"/>
</dbReference>
<dbReference type="SMART" id="SM01262">
    <property type="entry name" value="LAMTOR"/>
    <property type="match status" value="1"/>
</dbReference>
<dbReference type="CTD" id="6754146"/>
<dbReference type="PhylomeDB" id="B3RYH8"/>
<dbReference type="GO" id="GO:0005765">
    <property type="term" value="C:lysosomal membrane"/>
    <property type="evidence" value="ECO:0000318"/>
    <property type="project" value="GO_Central"/>
</dbReference>
<dbReference type="OrthoDB" id="5562028at2759"/>
<evidence type="ECO:0000256" key="6">
    <source>
        <dbReference type="ARBA" id="ARBA00022753"/>
    </source>
</evidence>
<dbReference type="GO" id="GO:0007040">
    <property type="term" value="P:lysosome organization"/>
    <property type="evidence" value="ECO:0007669"/>
    <property type="project" value="InterPro"/>
</dbReference>
<evidence type="ECO:0000256" key="9">
    <source>
        <dbReference type="ARBA" id="ARBA00023228"/>
    </source>
</evidence>
<comment type="similarity">
    <text evidence="3">Belongs to the LAMTOR1 family.</text>
</comment>
<evidence type="ECO:0000256" key="3">
    <source>
        <dbReference type="ARBA" id="ARBA00010861"/>
    </source>
</evidence>
<dbReference type="EMBL" id="DS985245">
    <property type="protein sequence ID" value="EDV24599.1"/>
    <property type="molecule type" value="Genomic_DNA"/>
</dbReference>
<dbReference type="GO" id="GO:0071230">
    <property type="term" value="P:cellular response to amino acid stimulus"/>
    <property type="evidence" value="ECO:0000318"/>
    <property type="project" value="GO_Central"/>
</dbReference>
<dbReference type="Proteomes" id="UP000009022">
    <property type="component" value="Unassembled WGS sequence"/>
</dbReference>
<dbReference type="GO" id="GO:0016197">
    <property type="term" value="P:endosomal transport"/>
    <property type="evidence" value="ECO:0007669"/>
    <property type="project" value="InterPro"/>
</dbReference>
<dbReference type="HOGENOM" id="CLU_136283_0_0_1"/>
<keyword evidence="5" id="KW-0519">Myristate</keyword>
<proteinExistence type="inferred from homology"/>
<evidence type="ECO:0000256" key="2">
    <source>
        <dbReference type="ARBA" id="ARBA00004577"/>
    </source>
</evidence>
<evidence type="ECO:0000256" key="11">
    <source>
        <dbReference type="ARBA" id="ARBA00032695"/>
    </source>
</evidence>
<reference evidence="12 13" key="1">
    <citation type="journal article" date="2008" name="Nature">
        <title>The Trichoplax genome and the nature of placozoans.</title>
        <authorList>
            <person name="Srivastava M."/>
            <person name="Begovic E."/>
            <person name="Chapman J."/>
            <person name="Putnam N.H."/>
            <person name="Hellsten U."/>
            <person name="Kawashima T."/>
            <person name="Kuo A."/>
            <person name="Mitros T."/>
            <person name="Salamov A."/>
            <person name="Carpenter M.L."/>
            <person name="Signorovitch A.Y."/>
            <person name="Moreno M.A."/>
            <person name="Kamm K."/>
            <person name="Grimwood J."/>
            <person name="Schmutz J."/>
            <person name="Shapiro H."/>
            <person name="Grigoriev I.V."/>
            <person name="Buss L.W."/>
            <person name="Schierwater B."/>
            <person name="Dellaporta S.L."/>
            <person name="Rokhsar D.S."/>
        </authorList>
    </citation>
    <scope>NUCLEOTIDE SEQUENCE [LARGE SCALE GENOMIC DNA]</scope>
    <source>
        <strain evidence="12 13">Grell-BS-1999</strain>
    </source>
</reference>
<evidence type="ECO:0000313" key="12">
    <source>
        <dbReference type="EMBL" id="EDV24599.1"/>
    </source>
</evidence>
<keyword evidence="13" id="KW-1185">Reference proteome</keyword>
<dbReference type="InParanoid" id="B3RYH8"/>
<dbReference type="AlphaFoldDB" id="B3RYH8"/>